<dbReference type="OrthoDB" id="5368516at2759"/>
<feature type="transmembrane region" description="Helical" evidence="2">
    <location>
        <begin position="60"/>
        <end position="79"/>
    </location>
</feature>
<evidence type="ECO:0000313" key="4">
    <source>
        <dbReference type="Proteomes" id="UP000504638"/>
    </source>
</evidence>
<evidence type="ECO:0000256" key="2">
    <source>
        <dbReference type="SAM" id="Phobius"/>
    </source>
</evidence>
<feature type="transmembrane region" description="Helical" evidence="2">
    <location>
        <begin position="264"/>
        <end position="283"/>
    </location>
</feature>
<feature type="region of interest" description="Disordered" evidence="1">
    <location>
        <begin position="484"/>
        <end position="505"/>
    </location>
</feature>
<feature type="transmembrane region" description="Helical" evidence="2">
    <location>
        <begin position="142"/>
        <end position="159"/>
    </location>
</feature>
<feature type="transmembrane region" description="Helical" evidence="2">
    <location>
        <begin position="99"/>
        <end position="122"/>
    </location>
</feature>
<keyword evidence="2" id="KW-0812">Transmembrane</keyword>
<keyword evidence="2" id="KW-0472">Membrane</keyword>
<evidence type="ECO:0000313" key="3">
    <source>
        <dbReference type="EMBL" id="KAF1811045.1"/>
    </source>
</evidence>
<feature type="compositionally biased region" description="Low complexity" evidence="1">
    <location>
        <begin position="484"/>
        <end position="501"/>
    </location>
</feature>
<reference evidence="5" key="2">
    <citation type="submission" date="2020-04" db="EMBL/GenBank/DDBJ databases">
        <authorList>
            <consortium name="NCBI Genome Project"/>
        </authorList>
    </citation>
    <scope>NUCLEOTIDE SEQUENCE</scope>
    <source>
        <strain evidence="5">CBS 781.70</strain>
    </source>
</reference>
<feature type="compositionally biased region" description="Low complexity" evidence="1">
    <location>
        <begin position="382"/>
        <end position="392"/>
    </location>
</feature>
<feature type="compositionally biased region" description="Polar residues" evidence="1">
    <location>
        <begin position="393"/>
        <end position="413"/>
    </location>
</feature>
<proteinExistence type="predicted"/>
<sequence>MAIWSREISFRDPSAISFNNDANFDGMVDFEGQAVGVNQTDQLIKGLVLERVKSVRTTRVGVGIFALVMTIILIGKILVEGYGVSKLEVKLRPKILRNVNPAVNVFLILGVSLAMQNIVFIAIQSASLDSIEVNGCSKTVQIIFPIAFLSGYVHLVFGVETTIRSLKYMKFMPRSRRNTPFCLVAISSLLLATWLPTALWKIPDVCLGDILFRTVPFNLIGLVVLSFEVVAFALMIAVIAIQLKRVSDIEPSQRVAASRMVFRLFWSICLNVLVLPFFIQAKLMTFDNFMTTSGLGDFALLGNGVFITFEYFVYRMHPNWGVIQAKDSAYFARKGFRGAGGAGSLDLRKISPPLNQPYLRATQSLFYFRDSEKALEKRAVQSSPSTATPSAPISQRTATAIPLTSPSRPNSATVPLLPPTPVFIPASATQSSFPRTPTHKRKPSYSLFPQNDSPRLPATVYSPAAKGLASLMQSVSSLKKNQSASLTSASPFSPTTATSMARNAPSVTDVSEVATLMALDGPSAPFTREHRRFSSSGSSATVQIGLRFSVAPEAIAAGNSSASKRVLDPSEMPSPLRRELSGSKRTQSTGLQSQTDGATSSNLISTPQLSSSSSLLLPITAPANTPEPADSCLPSTATKPKLTVTIPQPFVNKNLPPTPRAKVLRMNPVSSLTPQLARTRTPSPKPGVRGEIGLAFPLGGGGGNVPPAPGWI</sequence>
<evidence type="ECO:0000256" key="1">
    <source>
        <dbReference type="SAM" id="MobiDB-lite"/>
    </source>
</evidence>
<dbReference type="EMBL" id="ML975163">
    <property type="protein sequence ID" value="KAF1811045.1"/>
    <property type="molecule type" value="Genomic_DNA"/>
</dbReference>
<feature type="compositionally biased region" description="Polar residues" evidence="1">
    <location>
        <begin position="583"/>
        <end position="599"/>
    </location>
</feature>
<accession>A0A6G1FYU7</accession>
<keyword evidence="2" id="KW-1133">Transmembrane helix</keyword>
<name>A0A6G1FYU7_9PEZI</name>
<feature type="transmembrane region" description="Helical" evidence="2">
    <location>
        <begin position="180"/>
        <end position="199"/>
    </location>
</feature>
<reference evidence="3 5" key="1">
    <citation type="submission" date="2020-01" db="EMBL/GenBank/DDBJ databases">
        <authorList>
            <consortium name="DOE Joint Genome Institute"/>
            <person name="Haridas S."/>
            <person name="Albert R."/>
            <person name="Binder M."/>
            <person name="Bloem J."/>
            <person name="Labutti K."/>
            <person name="Salamov A."/>
            <person name="Andreopoulos B."/>
            <person name="Baker S.E."/>
            <person name="Barry K."/>
            <person name="Bills G."/>
            <person name="Bluhm B.H."/>
            <person name="Cannon C."/>
            <person name="Castanera R."/>
            <person name="Culley D.E."/>
            <person name="Daum C."/>
            <person name="Ezra D."/>
            <person name="Gonzalez J.B."/>
            <person name="Henrissat B."/>
            <person name="Kuo A."/>
            <person name="Liang C."/>
            <person name="Lipzen A."/>
            <person name="Lutzoni F."/>
            <person name="Magnuson J."/>
            <person name="Mondo S."/>
            <person name="Nolan M."/>
            <person name="Ohm R."/>
            <person name="Pangilinan J."/>
            <person name="Park H.-J."/>
            <person name="Ramirez L."/>
            <person name="Alfaro M."/>
            <person name="Sun H."/>
            <person name="Tritt A."/>
            <person name="Yoshinaga Y."/>
            <person name="Zwiers L.-H."/>
            <person name="Turgeon B.G."/>
            <person name="Goodwin S.B."/>
            <person name="Spatafora J.W."/>
            <person name="Crous P.W."/>
            <person name="Grigoriev I.V."/>
        </authorList>
    </citation>
    <scope>NUCLEOTIDE SEQUENCE</scope>
    <source>
        <strain evidence="3 5">CBS 781.70</strain>
    </source>
</reference>
<feature type="compositionally biased region" description="Low complexity" evidence="1">
    <location>
        <begin position="600"/>
        <end position="609"/>
    </location>
</feature>
<dbReference type="Proteomes" id="UP000504638">
    <property type="component" value="Unplaced"/>
</dbReference>
<feature type="region of interest" description="Disordered" evidence="1">
    <location>
        <begin position="558"/>
        <end position="609"/>
    </location>
</feature>
<dbReference type="GeneID" id="54423471"/>
<feature type="region of interest" description="Disordered" evidence="1">
    <location>
        <begin position="378"/>
        <end position="451"/>
    </location>
</feature>
<feature type="transmembrane region" description="Helical" evidence="2">
    <location>
        <begin position="219"/>
        <end position="243"/>
    </location>
</feature>
<gene>
    <name evidence="3 5" type="ORF">P152DRAFT_515448</name>
</gene>
<dbReference type="AlphaFoldDB" id="A0A6G1FYU7"/>
<organism evidence="3">
    <name type="scientific">Eremomyces bilateralis CBS 781.70</name>
    <dbReference type="NCBI Taxonomy" id="1392243"/>
    <lineage>
        <taxon>Eukaryota</taxon>
        <taxon>Fungi</taxon>
        <taxon>Dikarya</taxon>
        <taxon>Ascomycota</taxon>
        <taxon>Pezizomycotina</taxon>
        <taxon>Dothideomycetes</taxon>
        <taxon>Dothideomycetes incertae sedis</taxon>
        <taxon>Eremomycetales</taxon>
        <taxon>Eremomycetaceae</taxon>
        <taxon>Eremomyces</taxon>
    </lineage>
</organism>
<evidence type="ECO:0000313" key="5">
    <source>
        <dbReference type="RefSeq" id="XP_033532676.1"/>
    </source>
</evidence>
<keyword evidence="4" id="KW-1185">Reference proteome</keyword>
<dbReference type="RefSeq" id="XP_033532676.1">
    <property type="nucleotide sequence ID" value="XM_033682901.1"/>
</dbReference>
<protein>
    <submittedName>
        <fullName evidence="3 5">Uncharacterized protein</fullName>
    </submittedName>
</protein>
<reference evidence="5" key="3">
    <citation type="submission" date="2025-04" db="UniProtKB">
        <authorList>
            <consortium name="RefSeq"/>
        </authorList>
    </citation>
    <scope>IDENTIFICATION</scope>
    <source>
        <strain evidence="5">CBS 781.70</strain>
    </source>
</reference>